<keyword evidence="4" id="KW-1278">Translocase</keyword>
<dbReference type="Pfam" id="PF00005">
    <property type="entry name" value="ABC_tran"/>
    <property type="match status" value="1"/>
</dbReference>
<name>A0A4R6K6M6_9ACTN</name>
<dbReference type="InterPro" id="IPR005670">
    <property type="entry name" value="PstB-like"/>
</dbReference>
<evidence type="ECO:0000313" key="7">
    <source>
        <dbReference type="EMBL" id="TDO44212.1"/>
    </source>
</evidence>
<sequence>MTNVEPDLDTVPETVGAPGAPHEIHVELGDRTNHRAPSAEPDGVIELRDLEVFYDKFRAVSGVNLVFGSKEITALIGPSGCGKSTVLRCLNRMNDLVPGAHVMGDVRFHGVDMYDASVDVIEVRRRIGMVFQKPNPFPKSIYDNVAYGPRVTGMKPKNMDDVVEQALHGAALWDEVKDKLKQSAYGLSGGQQQRLCIARTIATSPEVILMDEPCSALDPIATAKIEDLMVDLAKTYTIIIVTHNMQQAARVSYRTAFFTAAADEHGQRTGRLVEFDSTSKIFGNPSDKRTEAYITGRFG</sequence>
<accession>A0A4R6K6M6</accession>
<gene>
    <name evidence="7" type="ORF">EV643_11623</name>
</gene>
<evidence type="ECO:0000256" key="4">
    <source>
        <dbReference type="ARBA" id="ARBA00022967"/>
    </source>
</evidence>
<dbReference type="Proteomes" id="UP000295388">
    <property type="component" value="Unassembled WGS sequence"/>
</dbReference>
<dbReference type="EMBL" id="SNWQ01000016">
    <property type="protein sequence ID" value="TDO44212.1"/>
    <property type="molecule type" value="Genomic_DNA"/>
</dbReference>
<dbReference type="SMART" id="SM00382">
    <property type="entry name" value="AAA"/>
    <property type="match status" value="1"/>
</dbReference>
<dbReference type="Gene3D" id="3.40.50.300">
    <property type="entry name" value="P-loop containing nucleotide triphosphate hydrolases"/>
    <property type="match status" value="1"/>
</dbReference>
<dbReference type="GO" id="GO:0016020">
    <property type="term" value="C:membrane"/>
    <property type="evidence" value="ECO:0007669"/>
    <property type="project" value="InterPro"/>
</dbReference>
<dbReference type="PROSITE" id="PS00211">
    <property type="entry name" value="ABC_TRANSPORTER_1"/>
    <property type="match status" value="1"/>
</dbReference>
<comment type="caution">
    <text evidence="7">The sequence shown here is derived from an EMBL/GenBank/DDBJ whole genome shotgun (WGS) entry which is preliminary data.</text>
</comment>
<evidence type="ECO:0000256" key="5">
    <source>
        <dbReference type="SAM" id="MobiDB-lite"/>
    </source>
</evidence>
<keyword evidence="3 7" id="KW-0067">ATP-binding</keyword>
<keyword evidence="2" id="KW-0547">Nucleotide-binding</keyword>
<keyword evidence="8" id="KW-1185">Reference proteome</keyword>
<keyword evidence="1" id="KW-0813">Transport</keyword>
<protein>
    <submittedName>
        <fullName evidence="7">Phosphate transport system ATP-binding protein</fullName>
    </submittedName>
</protein>
<dbReference type="GO" id="GO:0035435">
    <property type="term" value="P:phosphate ion transmembrane transport"/>
    <property type="evidence" value="ECO:0007669"/>
    <property type="project" value="InterPro"/>
</dbReference>
<dbReference type="InterPro" id="IPR003593">
    <property type="entry name" value="AAA+_ATPase"/>
</dbReference>
<feature type="compositionally biased region" description="Acidic residues" evidence="5">
    <location>
        <begin position="1"/>
        <end position="10"/>
    </location>
</feature>
<dbReference type="GO" id="GO:0005524">
    <property type="term" value="F:ATP binding"/>
    <property type="evidence" value="ECO:0007669"/>
    <property type="project" value="UniProtKB-KW"/>
</dbReference>
<dbReference type="InterPro" id="IPR027417">
    <property type="entry name" value="P-loop_NTPase"/>
</dbReference>
<feature type="domain" description="ABC transporter" evidence="6">
    <location>
        <begin position="45"/>
        <end position="285"/>
    </location>
</feature>
<dbReference type="GO" id="GO:0016887">
    <property type="term" value="F:ATP hydrolysis activity"/>
    <property type="evidence" value="ECO:0007669"/>
    <property type="project" value="InterPro"/>
</dbReference>
<dbReference type="InterPro" id="IPR003439">
    <property type="entry name" value="ABC_transporter-like_ATP-bd"/>
</dbReference>
<dbReference type="NCBIfam" id="TIGR00972">
    <property type="entry name" value="3a0107s01c2"/>
    <property type="match status" value="1"/>
</dbReference>
<dbReference type="PANTHER" id="PTHR43423">
    <property type="entry name" value="ABC TRANSPORTER I FAMILY MEMBER 17"/>
    <property type="match status" value="1"/>
</dbReference>
<organism evidence="7 8">
    <name type="scientific">Kribbella caucasensis</name>
    <dbReference type="NCBI Taxonomy" id="2512215"/>
    <lineage>
        <taxon>Bacteria</taxon>
        <taxon>Bacillati</taxon>
        <taxon>Actinomycetota</taxon>
        <taxon>Actinomycetes</taxon>
        <taxon>Propionibacteriales</taxon>
        <taxon>Kribbellaceae</taxon>
        <taxon>Kribbella</taxon>
    </lineage>
</organism>
<dbReference type="InterPro" id="IPR017871">
    <property type="entry name" value="ABC_transporter-like_CS"/>
</dbReference>
<proteinExistence type="predicted"/>
<dbReference type="SUPFAM" id="SSF52540">
    <property type="entry name" value="P-loop containing nucleoside triphosphate hydrolases"/>
    <property type="match status" value="1"/>
</dbReference>
<feature type="region of interest" description="Disordered" evidence="5">
    <location>
        <begin position="1"/>
        <end position="21"/>
    </location>
</feature>
<evidence type="ECO:0000256" key="3">
    <source>
        <dbReference type="ARBA" id="ARBA00022840"/>
    </source>
</evidence>
<reference evidence="7 8" key="1">
    <citation type="submission" date="2019-03" db="EMBL/GenBank/DDBJ databases">
        <title>Genomic Encyclopedia of Type Strains, Phase III (KMG-III): the genomes of soil and plant-associated and newly described type strains.</title>
        <authorList>
            <person name="Whitman W."/>
        </authorList>
    </citation>
    <scope>NUCLEOTIDE SEQUENCE [LARGE SCALE GENOMIC DNA]</scope>
    <source>
        <strain evidence="7 8">VKM Ac-2527</strain>
    </source>
</reference>
<evidence type="ECO:0000256" key="2">
    <source>
        <dbReference type="ARBA" id="ARBA00022741"/>
    </source>
</evidence>
<evidence type="ECO:0000259" key="6">
    <source>
        <dbReference type="PROSITE" id="PS50893"/>
    </source>
</evidence>
<dbReference type="AlphaFoldDB" id="A0A4R6K6M6"/>
<evidence type="ECO:0000256" key="1">
    <source>
        <dbReference type="ARBA" id="ARBA00022448"/>
    </source>
</evidence>
<evidence type="ECO:0000313" key="8">
    <source>
        <dbReference type="Proteomes" id="UP000295388"/>
    </source>
</evidence>
<dbReference type="GO" id="GO:0005315">
    <property type="term" value="F:phosphate transmembrane transporter activity"/>
    <property type="evidence" value="ECO:0007669"/>
    <property type="project" value="InterPro"/>
</dbReference>
<dbReference type="PROSITE" id="PS50893">
    <property type="entry name" value="ABC_TRANSPORTER_2"/>
    <property type="match status" value="1"/>
</dbReference>
<dbReference type="PANTHER" id="PTHR43423:SF1">
    <property type="entry name" value="ABC TRANSPORTER I FAMILY MEMBER 17"/>
    <property type="match status" value="1"/>
</dbReference>
<dbReference type="CDD" id="cd03260">
    <property type="entry name" value="ABC_PstB_phosphate_transporter"/>
    <property type="match status" value="1"/>
</dbReference>
<dbReference type="RefSeq" id="WP_166665618.1">
    <property type="nucleotide sequence ID" value="NZ_SNWQ01000016.1"/>
</dbReference>